<dbReference type="PANTHER" id="PTHR43780:SF2">
    <property type="entry name" value="1-AMINOCYCLOPROPANE-1-CARBOXYLATE DEAMINASE-RELATED"/>
    <property type="match status" value="1"/>
</dbReference>
<dbReference type="InterPro" id="IPR027278">
    <property type="entry name" value="ACCD_DCysDesulf"/>
</dbReference>
<comment type="caution">
    <text evidence="7">The sequence shown here is derived from an EMBL/GenBank/DDBJ whole genome shotgun (WGS) entry which is preliminary data.</text>
</comment>
<evidence type="ECO:0000256" key="2">
    <source>
        <dbReference type="ARBA" id="ARBA00008639"/>
    </source>
</evidence>
<protein>
    <submittedName>
        <fullName evidence="7">1-aminocyclopropane-1-carboxylate deaminase</fullName>
    </submittedName>
</protein>
<comment type="cofactor">
    <cofactor evidence="1">
        <name>pyridoxal 5'-phosphate</name>
        <dbReference type="ChEBI" id="CHEBI:597326"/>
    </cofactor>
</comment>
<evidence type="ECO:0000256" key="4">
    <source>
        <dbReference type="PIRSR" id="PIRSR006278-1"/>
    </source>
</evidence>
<feature type="modified residue" description="N6-(pyridoxal phosphate)lysine" evidence="5">
    <location>
        <position position="63"/>
    </location>
</feature>
<evidence type="ECO:0000256" key="3">
    <source>
        <dbReference type="ARBA" id="ARBA00022898"/>
    </source>
</evidence>
<dbReference type="OrthoDB" id="10266364at2759"/>
<dbReference type="GO" id="GO:0019148">
    <property type="term" value="F:D-cysteine desulfhydrase activity"/>
    <property type="evidence" value="ECO:0007669"/>
    <property type="project" value="TreeGrafter"/>
</dbReference>
<accession>A0A9P9BP04</accession>
<dbReference type="PIRSF" id="PIRSF006278">
    <property type="entry name" value="ACCD_DCysDesulf"/>
    <property type="match status" value="1"/>
</dbReference>
<sequence>MASIPAQLAAIPRVPLLFPTPPPIESLGRLSAHLTDGGNNTSTKIFVKREDANSGLGGGGGNKLRKLEYVLADALAQQPRPSRIVTEGGVQSNHVRQVAAAAAKLGFEATLLINDLVRDRSGAADRHVSESYNELGNVQLTHLMSATHAAGKDKQEILQKDPESYWIPSGASTHPLGGLGYARWAFEIEQQEAEMGVHFDVVVVALMSGSTLGGMVAGFKLADQERANRGETSQPRRLIGVLAGPKSIKDMETLVLGIANSTADKIGVSKGHIVADDFVIDDRWHGGGYGQLDKKTKDGIKLAATKEGLVTDPVYSGKALTGLCEMVRQGEVQGNVLFVHTGGIMSLSAYPDLR</sequence>
<dbReference type="RefSeq" id="XP_046011067.1">
    <property type="nucleotide sequence ID" value="XM_046150189.1"/>
</dbReference>
<dbReference type="Proteomes" id="UP000756346">
    <property type="component" value="Unassembled WGS sequence"/>
</dbReference>
<keyword evidence="3 5" id="KW-0663">Pyridoxal phosphate</keyword>
<evidence type="ECO:0000313" key="8">
    <source>
        <dbReference type="Proteomes" id="UP000756346"/>
    </source>
</evidence>
<name>A0A9P9BP04_9PEZI</name>
<evidence type="ECO:0000256" key="5">
    <source>
        <dbReference type="PIRSR" id="PIRSR006278-2"/>
    </source>
</evidence>
<dbReference type="GeneID" id="70179735"/>
<dbReference type="InterPro" id="IPR001926">
    <property type="entry name" value="TrpB-like_PALP"/>
</dbReference>
<dbReference type="Pfam" id="PF00291">
    <property type="entry name" value="PALP"/>
    <property type="match status" value="1"/>
</dbReference>
<comment type="similarity">
    <text evidence="2">Belongs to the ACC deaminase/D-cysteine desulfhydrase family.</text>
</comment>
<evidence type="ECO:0000259" key="6">
    <source>
        <dbReference type="Pfam" id="PF00291"/>
    </source>
</evidence>
<dbReference type="Gene3D" id="3.40.50.1100">
    <property type="match status" value="2"/>
</dbReference>
<dbReference type="EMBL" id="JAGTJQ010000006">
    <property type="protein sequence ID" value="KAH7028779.1"/>
    <property type="molecule type" value="Genomic_DNA"/>
</dbReference>
<gene>
    <name evidence="7" type="ORF">B0I36DRAFT_245857</name>
</gene>
<dbReference type="InterPro" id="IPR036052">
    <property type="entry name" value="TrpB-like_PALP_sf"/>
</dbReference>
<feature type="domain" description="Tryptophan synthase beta chain-like PALP" evidence="6">
    <location>
        <begin position="23"/>
        <end position="342"/>
    </location>
</feature>
<evidence type="ECO:0000313" key="7">
    <source>
        <dbReference type="EMBL" id="KAH7028779.1"/>
    </source>
</evidence>
<keyword evidence="8" id="KW-1185">Reference proteome</keyword>
<reference evidence="7" key="1">
    <citation type="journal article" date="2021" name="Nat. Commun.">
        <title>Genetic determinants of endophytism in the Arabidopsis root mycobiome.</title>
        <authorList>
            <person name="Mesny F."/>
            <person name="Miyauchi S."/>
            <person name="Thiergart T."/>
            <person name="Pickel B."/>
            <person name="Atanasova L."/>
            <person name="Karlsson M."/>
            <person name="Huettel B."/>
            <person name="Barry K.W."/>
            <person name="Haridas S."/>
            <person name="Chen C."/>
            <person name="Bauer D."/>
            <person name="Andreopoulos W."/>
            <person name="Pangilinan J."/>
            <person name="LaButti K."/>
            <person name="Riley R."/>
            <person name="Lipzen A."/>
            <person name="Clum A."/>
            <person name="Drula E."/>
            <person name="Henrissat B."/>
            <person name="Kohler A."/>
            <person name="Grigoriev I.V."/>
            <person name="Martin F.M."/>
            <person name="Hacquard S."/>
        </authorList>
    </citation>
    <scope>NUCLEOTIDE SEQUENCE</scope>
    <source>
        <strain evidence="7">MPI-CAGE-CH-0230</strain>
    </source>
</reference>
<dbReference type="SUPFAM" id="SSF53686">
    <property type="entry name" value="Tryptophan synthase beta subunit-like PLP-dependent enzymes"/>
    <property type="match status" value="1"/>
</dbReference>
<feature type="active site" description="Nucleophile" evidence="4">
    <location>
        <position position="92"/>
    </location>
</feature>
<organism evidence="7 8">
    <name type="scientific">Microdochium trichocladiopsis</name>
    <dbReference type="NCBI Taxonomy" id="1682393"/>
    <lineage>
        <taxon>Eukaryota</taxon>
        <taxon>Fungi</taxon>
        <taxon>Dikarya</taxon>
        <taxon>Ascomycota</taxon>
        <taxon>Pezizomycotina</taxon>
        <taxon>Sordariomycetes</taxon>
        <taxon>Xylariomycetidae</taxon>
        <taxon>Xylariales</taxon>
        <taxon>Microdochiaceae</taxon>
        <taxon>Microdochium</taxon>
    </lineage>
</organism>
<dbReference type="PANTHER" id="PTHR43780">
    <property type="entry name" value="1-AMINOCYCLOPROPANE-1-CARBOXYLATE DEAMINASE-RELATED"/>
    <property type="match status" value="1"/>
</dbReference>
<dbReference type="AlphaFoldDB" id="A0A9P9BP04"/>
<evidence type="ECO:0000256" key="1">
    <source>
        <dbReference type="ARBA" id="ARBA00001933"/>
    </source>
</evidence>
<proteinExistence type="inferred from homology"/>